<dbReference type="Gene3D" id="2.130.10.10">
    <property type="entry name" value="YVTN repeat-like/Quinoprotein amine dehydrogenase"/>
    <property type="match status" value="1"/>
</dbReference>
<protein>
    <submittedName>
        <fullName evidence="1">Uncharacterized protein</fullName>
    </submittedName>
</protein>
<dbReference type="PANTHER" id="PTHR31778">
    <property type="entry name" value="BUD SITE SELECTION PROTEIN RAX2"/>
    <property type="match status" value="1"/>
</dbReference>
<proteinExistence type="predicted"/>
<dbReference type="GO" id="GO:1902929">
    <property type="term" value="C:plasma membrane of growing cell tip"/>
    <property type="evidence" value="ECO:0007669"/>
    <property type="project" value="TreeGrafter"/>
</dbReference>
<dbReference type="PANTHER" id="PTHR31778:SF2">
    <property type="entry name" value="BUD SITE SELECTION PROTEIN RAX2"/>
    <property type="match status" value="1"/>
</dbReference>
<dbReference type="SUPFAM" id="SSF50998">
    <property type="entry name" value="Quinoprotein alcohol dehydrogenase-like"/>
    <property type="match status" value="1"/>
</dbReference>
<dbReference type="RefSeq" id="WP_002746197.1">
    <property type="nucleotide sequence ID" value="NZ_AKWM02000084.1"/>
</dbReference>
<name>A0AA87SUJ2_9LEPT</name>
<dbReference type="InterPro" id="IPR015943">
    <property type="entry name" value="WD40/YVTN_repeat-like_dom_sf"/>
</dbReference>
<dbReference type="Proteomes" id="UP000001343">
    <property type="component" value="Unassembled WGS sequence"/>
</dbReference>
<dbReference type="EMBL" id="AKWM02000084">
    <property type="protein sequence ID" value="EKR98094.1"/>
    <property type="molecule type" value="Genomic_DNA"/>
</dbReference>
<gene>
    <name evidence="1" type="ORF">LEP1GSC125_1539</name>
</gene>
<evidence type="ECO:0000313" key="1">
    <source>
        <dbReference type="EMBL" id="EKR98094.1"/>
    </source>
</evidence>
<dbReference type="AlphaFoldDB" id="A0AA87SUJ2"/>
<evidence type="ECO:0000313" key="2">
    <source>
        <dbReference type="Proteomes" id="UP000001343"/>
    </source>
</evidence>
<comment type="caution">
    <text evidence="1">The sequence shown here is derived from an EMBL/GenBank/DDBJ whole genome shotgun (WGS) entry which is preliminary data.</text>
</comment>
<sequence length="381" mass="41057">MFLPFAHFQNPKLKPIVDPGFPLNGANGEIYSIIKYENTIFMAGNFTSIGGVNRNGLAALDYSTGTVLPLFQGQSGVVGISSMILVNNMLVMGGSFTSVFGFLRNGIAAINPNTGSLLSWYPSGGIGGVSPNIFDFCVKENTLYLCGSFTTVSGISRSRLAAIDILNLSVLPWYPQDYLTGGHPYRLLLSKDSSKIFIGGYFNTIGGYNIPKLAALNSSSGYVIPSWGSALNIYGGVNPYIKDMIQVGNTLFIGGIFTSVSGLSRIGFAALNVNTGELLSIYPTQFAGGSLKPNVMSFATKNNRLYFAGQFTTLNYESRLSIACIDSTSMQLLSYYPQNGLGNDTSSIQRGFFHDNETWWLCGNFQSVGGVSRNNLVKLNL</sequence>
<reference evidence="1 2" key="1">
    <citation type="journal article" date="2014" name="Int. J. Syst. Evol. Microbiol.">
        <title>Leptospira mayottensis sp. nov., a pathogenic species of the genus Leptospira isolated from humans.</title>
        <authorList>
            <person name="Bourhy P."/>
            <person name="Collet L."/>
            <person name="Brisse S."/>
            <person name="Picardeau M."/>
        </authorList>
    </citation>
    <scope>NUCLEOTIDE SEQUENCE [LARGE SCALE GENOMIC DNA]</scope>
    <source>
        <strain evidence="1 2">200901122</strain>
    </source>
</reference>
<dbReference type="InterPro" id="IPR011047">
    <property type="entry name" value="Quinoprotein_ADH-like_sf"/>
</dbReference>
<accession>A0AA87SUJ2</accession>
<organism evidence="1 2">
    <name type="scientific">Leptospira mayottensis 200901122</name>
    <dbReference type="NCBI Taxonomy" id="1193010"/>
    <lineage>
        <taxon>Bacteria</taxon>
        <taxon>Pseudomonadati</taxon>
        <taxon>Spirochaetota</taxon>
        <taxon>Spirochaetia</taxon>
        <taxon>Leptospirales</taxon>
        <taxon>Leptospiraceae</taxon>
        <taxon>Leptospira</taxon>
    </lineage>
</organism>